<gene>
    <name evidence="1" type="ORF">PVP_XSN000022</name>
</gene>
<proteinExistence type="predicted"/>
<name>A0AAX3Y5K2_9CAUD</name>
<accession>A0AAX3Y5K2</accession>
<dbReference type="Proteomes" id="UP001431754">
    <property type="component" value="Segment"/>
</dbReference>
<organism evidence="1 2">
    <name type="scientific">Vibrio phage PVP-XSN</name>
    <dbReference type="NCBI Taxonomy" id="3056214"/>
    <lineage>
        <taxon>Viruses</taxon>
        <taxon>Duplodnaviria</taxon>
        <taxon>Heunggongvirae</taxon>
        <taxon>Uroviricota</taxon>
        <taxon>Caudoviricetes</taxon>
    </lineage>
</organism>
<evidence type="ECO:0000313" key="2">
    <source>
        <dbReference type="Proteomes" id="UP001431754"/>
    </source>
</evidence>
<dbReference type="EMBL" id="OQ851295">
    <property type="protein sequence ID" value="WJZ70001.1"/>
    <property type="molecule type" value="Genomic_DNA"/>
</dbReference>
<protein>
    <submittedName>
        <fullName evidence="1">Uncharacterized protein</fullName>
    </submittedName>
</protein>
<sequence>MSLAPRTHVQVVYEGVDITKDVSKDLLSLSYTDNEGGKADDINLTLKNNHGLWSDAWLPSKGDSITTTIITENDEGVSTLNCGSCEIDEIELSGPPSVIEIKGVSVPLSSTIRRTKKSRAWENVRLSEMCADVASTGGVDLVFQPNPANADFETKDPLYERRDQRDETDLLFLKRICEDEALSLKLTDRQLVVYDQNIMQAQSPTVTLGLGEEWILSYKFNTQASEVFKTAIVQYNNPKSGALNKFIYEDPSIEKGQTLKIVRRTESVEEAERVAKAALKKRNRQETTATFTVVGRIDLVSGITVNLVGFGKFSGKYYVEKSEHTVQNGYTVSLEMTFVEAV</sequence>
<evidence type="ECO:0000313" key="1">
    <source>
        <dbReference type="EMBL" id="WJZ70001.1"/>
    </source>
</evidence>
<dbReference type="SUPFAM" id="SSF69279">
    <property type="entry name" value="Phage tail proteins"/>
    <property type="match status" value="1"/>
</dbReference>
<reference evidence="1" key="1">
    <citation type="submission" date="2023-04" db="EMBL/GenBank/DDBJ databases">
        <title>Virulent bacteriophage PVP-XSN from an Vibrio parahaemolyticus isolate: Characterization and complete genome sequence.</title>
        <authorList>
            <person name="Qi T."/>
            <person name="Lyu S."/>
            <person name="Liu L."/>
            <person name="Guo Q."/>
            <person name="Shen W."/>
            <person name="Han M."/>
            <person name="Xiong F."/>
            <person name="Lou B."/>
            <person name="Xu H."/>
        </authorList>
    </citation>
    <scope>NUCLEOTIDE SEQUENCE</scope>
</reference>
<dbReference type="Pfam" id="PF05954">
    <property type="entry name" value="Phage_GPD"/>
    <property type="match status" value="1"/>
</dbReference>